<dbReference type="InterPro" id="IPR002646">
    <property type="entry name" value="PolA_pol_head_dom"/>
</dbReference>
<dbReference type="GO" id="GO:0003723">
    <property type="term" value="F:RNA binding"/>
    <property type="evidence" value="ECO:0007669"/>
    <property type="project" value="UniProtKB-KW"/>
</dbReference>
<evidence type="ECO:0000313" key="9">
    <source>
        <dbReference type="EMBL" id="KAF5377152.1"/>
    </source>
</evidence>
<comment type="similarity">
    <text evidence="1 5">Belongs to the tRNA nucleotidyltransferase/poly(A) polymerase family.</text>
</comment>
<dbReference type="GO" id="GO:0005739">
    <property type="term" value="C:mitochondrion"/>
    <property type="evidence" value="ECO:0007669"/>
    <property type="project" value="UniProtKB-ARBA"/>
</dbReference>
<evidence type="ECO:0000256" key="2">
    <source>
        <dbReference type="ARBA" id="ARBA00022679"/>
    </source>
</evidence>
<feature type="compositionally biased region" description="Basic and acidic residues" evidence="6">
    <location>
        <begin position="589"/>
        <end position="601"/>
    </location>
</feature>
<dbReference type="GO" id="GO:0000166">
    <property type="term" value="F:nucleotide binding"/>
    <property type="evidence" value="ECO:0007669"/>
    <property type="project" value="UniProtKB-KW"/>
</dbReference>
<dbReference type="InterPro" id="IPR032828">
    <property type="entry name" value="PolyA_RNA-bd"/>
</dbReference>
<comment type="caution">
    <text evidence="9">The sequence shown here is derived from an EMBL/GenBank/DDBJ whole genome shotgun (WGS) entry which is preliminary data.</text>
</comment>
<dbReference type="Pfam" id="PF01743">
    <property type="entry name" value="PolyA_pol"/>
    <property type="match status" value="1"/>
</dbReference>
<evidence type="ECO:0000256" key="3">
    <source>
        <dbReference type="ARBA" id="ARBA00022741"/>
    </source>
</evidence>
<dbReference type="FunFam" id="3.30.460.10:FF:000019">
    <property type="entry name" value="tRNA nucleotidyltransferase cca2"/>
    <property type="match status" value="1"/>
</dbReference>
<dbReference type="GO" id="GO:0052927">
    <property type="term" value="F:CC tRNA cytidylyltransferase activity"/>
    <property type="evidence" value="ECO:0007669"/>
    <property type="project" value="TreeGrafter"/>
</dbReference>
<dbReference type="CDD" id="cd05398">
    <property type="entry name" value="NT_ClassII-CCAase"/>
    <property type="match status" value="1"/>
</dbReference>
<dbReference type="InterPro" id="IPR043519">
    <property type="entry name" value="NT_sf"/>
</dbReference>
<dbReference type="AlphaFoldDB" id="A0A8H5M1A0"/>
<dbReference type="EMBL" id="JAACJP010000024">
    <property type="protein sequence ID" value="KAF5377152.1"/>
    <property type="molecule type" value="Genomic_DNA"/>
</dbReference>
<feature type="domain" description="tRNA nucleotidyltransferase/poly(A) polymerase RNA and SrmB- binding" evidence="8">
    <location>
        <begin position="273"/>
        <end position="338"/>
    </location>
</feature>
<evidence type="ECO:0000313" key="10">
    <source>
        <dbReference type="Proteomes" id="UP000565441"/>
    </source>
</evidence>
<keyword evidence="3" id="KW-0547">Nucleotide-binding</keyword>
<dbReference type="GO" id="GO:0001680">
    <property type="term" value="P:tRNA 3'-terminal CCA addition"/>
    <property type="evidence" value="ECO:0007669"/>
    <property type="project" value="UniProtKB-ARBA"/>
</dbReference>
<evidence type="ECO:0000259" key="7">
    <source>
        <dbReference type="Pfam" id="PF01743"/>
    </source>
</evidence>
<keyword evidence="4 5" id="KW-0694">RNA-binding</keyword>
<dbReference type="GO" id="GO:0052929">
    <property type="term" value="F:ATP:3'-cytidine-cytidine-tRNA adenylyltransferase activity"/>
    <property type="evidence" value="ECO:0007669"/>
    <property type="project" value="TreeGrafter"/>
</dbReference>
<dbReference type="OrthoDB" id="445712at2759"/>
<name>A0A8H5M1A0_9AGAR</name>
<dbReference type="SUPFAM" id="SSF81301">
    <property type="entry name" value="Nucleotidyltransferase"/>
    <property type="match status" value="1"/>
</dbReference>
<dbReference type="Gene3D" id="1.10.3090.10">
    <property type="entry name" value="cca-adding enzyme, domain 2"/>
    <property type="match status" value="1"/>
</dbReference>
<gene>
    <name evidence="9" type="ORF">D9615_006354</name>
</gene>
<accession>A0A8H5M1A0</accession>
<dbReference type="Proteomes" id="UP000565441">
    <property type="component" value="Unassembled WGS sequence"/>
</dbReference>
<keyword evidence="2 5" id="KW-0808">Transferase</keyword>
<dbReference type="Pfam" id="PF12627">
    <property type="entry name" value="PolyA_pol_RNAbd"/>
    <property type="match status" value="1"/>
</dbReference>
<dbReference type="PANTHER" id="PTHR13734">
    <property type="entry name" value="TRNA-NUCLEOTIDYLTRANSFERASE"/>
    <property type="match status" value="1"/>
</dbReference>
<sequence length="612" mass="68207">MTLTSCSNFNLVYGAAACPHLPSFTLPLSITAHSQCMRILRASSSYTLEKLQRRAYSSMSLRNGTLGRIPIQTEMKIELTDAENKICELLDDCTKSLKEKQGIVTSCRIAGGWVRDKLLGSASNDIDIALSDMMGLEFAEHLAKFAHSKGIETGTITKIAQNPDQSKHLETATFRFLGLDIDLVNLRSEEYAETSRIPTGVAFGTPLQDALRRDVTINALFYNIHSREVEDHTGKGLDDLREGIIRTPLPPRETFLDDPLRVLRCVRFASRFGFNIVPEVVEAAKDPVIQTALVSKVARERAGEELSKMMKGRDPFGAIHLIRDLSLYDQIFSVIPPEISDTFSSPCGRRDTAFVAASIVQDLLHPLDSSHIPRLHPTCLSVVETDSSCRARLYLAAILTPYKGITYQDRKKKPISVIEYIIRDTLKLGTQHHFLDGIPALFSAARLLENPVLTAERFSKSSQRVALGLLLREKTVHNVNTGSHWTTSLLFSLVQELVDSNHSMDEELDVDRATKLVDTYNAFIVKVEELDLPSTIDAKPLLNGREVIKALGATRPGVWTGEVMARILEWRLDNPDATKDECVAWLKEEQRQGRVETDKGSSEPASKRARTK</sequence>
<feature type="domain" description="Poly A polymerase head" evidence="7">
    <location>
        <begin position="107"/>
        <end position="246"/>
    </location>
</feature>
<dbReference type="SUPFAM" id="SSF81891">
    <property type="entry name" value="Poly A polymerase C-terminal region-like"/>
    <property type="match status" value="1"/>
</dbReference>
<protein>
    <recommendedName>
        <fullName evidence="11">Poly A polymerase head domain-containing protein</fullName>
    </recommendedName>
</protein>
<evidence type="ECO:0000256" key="5">
    <source>
        <dbReference type="RuleBase" id="RU003953"/>
    </source>
</evidence>
<dbReference type="Gene3D" id="3.30.460.10">
    <property type="entry name" value="Beta Polymerase, domain 2"/>
    <property type="match status" value="1"/>
</dbReference>
<evidence type="ECO:0000256" key="1">
    <source>
        <dbReference type="ARBA" id="ARBA00007265"/>
    </source>
</evidence>
<evidence type="ECO:0008006" key="11">
    <source>
        <dbReference type="Google" id="ProtNLM"/>
    </source>
</evidence>
<organism evidence="9 10">
    <name type="scientific">Tricholomella constricta</name>
    <dbReference type="NCBI Taxonomy" id="117010"/>
    <lineage>
        <taxon>Eukaryota</taxon>
        <taxon>Fungi</taxon>
        <taxon>Dikarya</taxon>
        <taxon>Basidiomycota</taxon>
        <taxon>Agaricomycotina</taxon>
        <taxon>Agaricomycetes</taxon>
        <taxon>Agaricomycetidae</taxon>
        <taxon>Agaricales</taxon>
        <taxon>Tricholomatineae</taxon>
        <taxon>Lyophyllaceae</taxon>
        <taxon>Tricholomella</taxon>
    </lineage>
</organism>
<keyword evidence="10" id="KW-1185">Reference proteome</keyword>
<evidence type="ECO:0000256" key="6">
    <source>
        <dbReference type="SAM" id="MobiDB-lite"/>
    </source>
</evidence>
<feature type="region of interest" description="Disordered" evidence="6">
    <location>
        <begin position="589"/>
        <end position="612"/>
    </location>
</feature>
<reference evidence="9 10" key="1">
    <citation type="journal article" date="2020" name="ISME J.">
        <title>Uncovering the hidden diversity of litter-decomposition mechanisms in mushroom-forming fungi.</title>
        <authorList>
            <person name="Floudas D."/>
            <person name="Bentzer J."/>
            <person name="Ahren D."/>
            <person name="Johansson T."/>
            <person name="Persson P."/>
            <person name="Tunlid A."/>
        </authorList>
    </citation>
    <scope>NUCLEOTIDE SEQUENCE [LARGE SCALE GENOMIC DNA]</scope>
    <source>
        <strain evidence="9 10">CBS 661.87</strain>
    </source>
</reference>
<proteinExistence type="inferred from homology"/>
<dbReference type="PANTHER" id="PTHR13734:SF5">
    <property type="entry name" value="CCA TRNA NUCLEOTIDYLTRANSFERASE, MITOCHONDRIAL"/>
    <property type="match status" value="1"/>
</dbReference>
<evidence type="ECO:0000259" key="8">
    <source>
        <dbReference type="Pfam" id="PF12627"/>
    </source>
</evidence>
<evidence type="ECO:0000256" key="4">
    <source>
        <dbReference type="ARBA" id="ARBA00022884"/>
    </source>
</evidence>